<dbReference type="EMBL" id="NHOQ01001373">
    <property type="protein sequence ID" value="PWA24960.1"/>
    <property type="molecule type" value="Genomic_DNA"/>
</dbReference>
<comment type="subcellular location">
    <subcellularLocation>
        <location evidence="2">Cell membrane</location>
    </subcellularLocation>
    <subcellularLocation>
        <location evidence="1">Membrane</location>
        <topology evidence="1">Single-pass membrane protein</topology>
    </subcellularLocation>
</comment>
<evidence type="ECO:0000256" key="3">
    <source>
        <dbReference type="ARBA" id="ARBA00022475"/>
    </source>
</evidence>
<keyword evidence="6" id="KW-0732">Signal</keyword>
<evidence type="ECO:0000313" key="13">
    <source>
        <dbReference type="EMBL" id="PWA24960.1"/>
    </source>
</evidence>
<name>A0A315VPH2_GAMAF</name>
<sequence>MDNTWTILGLGTITGHHKMSNFVTSHKASDSCSSHWHAGCRNIHQSSSCSAQCPLSDRQPIESWFPADWTAAHRPHPRLTDTRWPHPARRSEDRLRHAADEIIGLNNRHLTPQTVFSRQPEANWVKIKFLNPTPIMTVRDLIAANGAVPNELPPSLLLFPFISFPTGRDVNVSSGDPENNAGSVKPMKPVFASYCPERSGFAVVSERLCFHSPLRTMQALSSSAVLQLFGFLIGLSSSLDPRDPNVCSLWESYTTSVKESYSHPYDHVTEEPCSDPRTSFRCSRHRITYKTAYRQAVKTEYRRRYHCCPGYYESGGRCVQHDAATAEFPQTNQIGSETSETSETIRSSTPCGNWKINACRSAVGLQFLPDSFSFVVKPHCSQECVHGRCVAPNRCQCEKGWRGDDCSSWGAEGEHDATQRSHCRKPFKL</sequence>
<keyword evidence="3" id="KW-1003">Cell membrane</keyword>
<evidence type="ECO:0000256" key="1">
    <source>
        <dbReference type="ARBA" id="ARBA00004167"/>
    </source>
</evidence>
<keyword evidence="14" id="KW-1185">Reference proteome</keyword>
<dbReference type="AlphaFoldDB" id="A0A315VPH2"/>
<dbReference type="Gene3D" id="2.10.25.10">
    <property type="entry name" value="Laminin"/>
    <property type="match status" value="1"/>
</dbReference>
<keyword evidence="11" id="KW-0325">Glycoprotein</keyword>
<keyword evidence="5" id="KW-0812">Transmembrane</keyword>
<dbReference type="Proteomes" id="UP000250572">
    <property type="component" value="Unassembled WGS sequence"/>
</dbReference>
<evidence type="ECO:0000256" key="8">
    <source>
        <dbReference type="ARBA" id="ARBA00022989"/>
    </source>
</evidence>
<evidence type="ECO:0000256" key="5">
    <source>
        <dbReference type="ARBA" id="ARBA00022692"/>
    </source>
</evidence>
<dbReference type="InterPro" id="IPR000742">
    <property type="entry name" value="EGF"/>
</dbReference>
<dbReference type="GO" id="GO:0005886">
    <property type="term" value="C:plasma membrane"/>
    <property type="evidence" value="ECO:0007669"/>
    <property type="project" value="UniProtKB-SubCell"/>
</dbReference>
<dbReference type="PROSITE" id="PS00022">
    <property type="entry name" value="EGF_1"/>
    <property type="match status" value="1"/>
</dbReference>
<reference evidence="13 14" key="1">
    <citation type="journal article" date="2018" name="G3 (Bethesda)">
        <title>A High-Quality Reference Genome for the Invasive Mosquitofish Gambusia affinis Using a Chicago Library.</title>
        <authorList>
            <person name="Hoffberg S.L."/>
            <person name="Troendle N.J."/>
            <person name="Glenn T.C."/>
            <person name="Mahmud O."/>
            <person name="Louha S."/>
            <person name="Chalopin D."/>
            <person name="Bennetzen J.L."/>
            <person name="Mauricio R."/>
        </authorList>
    </citation>
    <scope>NUCLEOTIDE SEQUENCE [LARGE SCALE GENOMIC DNA]</scope>
    <source>
        <strain evidence="13">NE01/NJP1002.9</strain>
        <tissue evidence="13">Muscle</tissue>
    </source>
</reference>
<dbReference type="PROSITE" id="PS01186">
    <property type="entry name" value="EGF_2"/>
    <property type="match status" value="1"/>
</dbReference>
<evidence type="ECO:0000256" key="9">
    <source>
        <dbReference type="ARBA" id="ARBA00023136"/>
    </source>
</evidence>
<evidence type="ECO:0000256" key="11">
    <source>
        <dbReference type="ARBA" id="ARBA00023180"/>
    </source>
</evidence>
<dbReference type="PROSITE" id="PS51041">
    <property type="entry name" value="EMI"/>
    <property type="match status" value="1"/>
</dbReference>
<evidence type="ECO:0000256" key="10">
    <source>
        <dbReference type="ARBA" id="ARBA00023157"/>
    </source>
</evidence>
<organism evidence="13 14">
    <name type="scientific">Gambusia affinis</name>
    <name type="common">Western mosquitofish</name>
    <name type="synonym">Heterandria affinis</name>
    <dbReference type="NCBI Taxonomy" id="33528"/>
    <lineage>
        <taxon>Eukaryota</taxon>
        <taxon>Metazoa</taxon>
        <taxon>Chordata</taxon>
        <taxon>Craniata</taxon>
        <taxon>Vertebrata</taxon>
        <taxon>Euteleostomi</taxon>
        <taxon>Actinopterygii</taxon>
        <taxon>Neopterygii</taxon>
        <taxon>Teleostei</taxon>
        <taxon>Neoteleostei</taxon>
        <taxon>Acanthomorphata</taxon>
        <taxon>Ovalentaria</taxon>
        <taxon>Atherinomorphae</taxon>
        <taxon>Cyprinodontiformes</taxon>
        <taxon>Poeciliidae</taxon>
        <taxon>Poeciliinae</taxon>
        <taxon>Gambusia</taxon>
    </lineage>
</organism>
<evidence type="ECO:0000313" key="14">
    <source>
        <dbReference type="Proteomes" id="UP000250572"/>
    </source>
</evidence>
<evidence type="ECO:0000256" key="6">
    <source>
        <dbReference type="ARBA" id="ARBA00022729"/>
    </source>
</evidence>
<evidence type="ECO:0000259" key="12">
    <source>
        <dbReference type="PROSITE" id="PS51041"/>
    </source>
</evidence>
<accession>A0A315VPH2</accession>
<dbReference type="PANTHER" id="PTHR24052">
    <property type="entry name" value="DELTA-RELATED"/>
    <property type="match status" value="1"/>
</dbReference>
<keyword evidence="9" id="KW-0472">Membrane</keyword>
<keyword evidence="8" id="KW-1133">Transmembrane helix</keyword>
<comment type="caution">
    <text evidence="13">The sequence shown here is derived from an EMBL/GenBank/DDBJ whole genome shotgun (WGS) entry which is preliminary data.</text>
</comment>
<gene>
    <name evidence="13" type="ORF">CCH79_00015500</name>
</gene>
<dbReference type="PANTHER" id="PTHR24052:SF13">
    <property type="entry name" value="MULTIPLE EGF LIKE DOMAINS 11"/>
    <property type="match status" value="1"/>
</dbReference>
<feature type="domain" description="EMI" evidence="12">
    <location>
        <begin position="243"/>
        <end position="320"/>
    </location>
</feature>
<dbReference type="InterPro" id="IPR057138">
    <property type="entry name" value="EGF_PEAR1L-like"/>
</dbReference>
<dbReference type="Pfam" id="PF23301">
    <property type="entry name" value="EGF_PEAR1L"/>
    <property type="match status" value="1"/>
</dbReference>
<keyword evidence="10" id="KW-1015">Disulfide bond</keyword>
<protein>
    <recommendedName>
        <fullName evidence="12">EMI domain-containing protein</fullName>
    </recommendedName>
</protein>
<evidence type="ECO:0000256" key="7">
    <source>
        <dbReference type="ARBA" id="ARBA00022737"/>
    </source>
</evidence>
<keyword evidence="4" id="KW-0245">EGF-like domain</keyword>
<evidence type="ECO:0000256" key="2">
    <source>
        <dbReference type="ARBA" id="ARBA00004236"/>
    </source>
</evidence>
<proteinExistence type="predicted"/>
<keyword evidence="7" id="KW-0677">Repeat</keyword>
<dbReference type="InterPro" id="IPR052485">
    <property type="entry name" value="MEGF_diff_regulators"/>
</dbReference>
<evidence type="ECO:0000256" key="4">
    <source>
        <dbReference type="ARBA" id="ARBA00022536"/>
    </source>
</evidence>
<dbReference type="Pfam" id="PF07546">
    <property type="entry name" value="EMI"/>
    <property type="match status" value="1"/>
</dbReference>
<dbReference type="InterPro" id="IPR011489">
    <property type="entry name" value="EMI_domain"/>
</dbReference>